<organism evidence="1 2">
    <name type="scientific">Streptomyces coacervatus</name>
    <dbReference type="NCBI Taxonomy" id="647381"/>
    <lineage>
        <taxon>Bacteria</taxon>
        <taxon>Bacillati</taxon>
        <taxon>Actinomycetota</taxon>
        <taxon>Actinomycetes</taxon>
        <taxon>Kitasatosporales</taxon>
        <taxon>Streptomycetaceae</taxon>
        <taxon>Streptomyces</taxon>
    </lineage>
</organism>
<comment type="caution">
    <text evidence="1">The sequence shown here is derived from an EMBL/GenBank/DDBJ whole genome shotgun (WGS) entry which is preliminary data.</text>
</comment>
<proteinExistence type="predicted"/>
<gene>
    <name evidence="1" type="ORF">GCM10022403_003150</name>
</gene>
<sequence length="55" mass="5759">MTVWPDDPVVYAVEGAESTLGTGLSPTVEATVQPLVRAVESEIAQHPQTTAGRPV</sequence>
<dbReference type="Proteomes" id="UP001501009">
    <property type="component" value="Unassembled WGS sequence"/>
</dbReference>
<dbReference type="InterPro" id="IPR023430">
    <property type="entry name" value="Pept_HybD-like_dom_sf"/>
</dbReference>
<reference evidence="2" key="1">
    <citation type="journal article" date="2019" name="Int. J. Syst. Evol. Microbiol.">
        <title>The Global Catalogue of Microorganisms (GCM) 10K type strain sequencing project: providing services to taxonomists for standard genome sequencing and annotation.</title>
        <authorList>
            <consortium name="The Broad Institute Genomics Platform"/>
            <consortium name="The Broad Institute Genome Sequencing Center for Infectious Disease"/>
            <person name="Wu L."/>
            <person name="Ma J."/>
        </authorList>
    </citation>
    <scope>NUCLEOTIDE SEQUENCE [LARGE SCALE GENOMIC DNA]</scope>
    <source>
        <strain evidence="2">JCM 17138</strain>
    </source>
</reference>
<keyword evidence="2" id="KW-1185">Reference proteome</keyword>
<name>A0ABP7GNR9_9ACTN</name>
<dbReference type="SUPFAM" id="SSF53163">
    <property type="entry name" value="HybD-like"/>
    <property type="match status" value="1"/>
</dbReference>
<evidence type="ECO:0000313" key="1">
    <source>
        <dbReference type="EMBL" id="GAA3771178.1"/>
    </source>
</evidence>
<evidence type="ECO:0000313" key="2">
    <source>
        <dbReference type="Proteomes" id="UP001501009"/>
    </source>
</evidence>
<dbReference type="RefSeq" id="WP_275769928.1">
    <property type="nucleotide sequence ID" value="NZ_BAABDE010000002.1"/>
</dbReference>
<accession>A0ABP7GNR9</accession>
<protein>
    <submittedName>
        <fullName evidence="1">Uncharacterized protein</fullName>
    </submittedName>
</protein>
<dbReference type="Gene3D" id="3.40.50.1450">
    <property type="entry name" value="HybD-like"/>
    <property type="match status" value="1"/>
</dbReference>
<dbReference type="EMBL" id="BAABDE010000002">
    <property type="protein sequence ID" value="GAA3771178.1"/>
    <property type="molecule type" value="Genomic_DNA"/>
</dbReference>